<keyword evidence="8" id="KW-1185">Reference proteome</keyword>
<dbReference type="GO" id="GO:0032259">
    <property type="term" value="P:methylation"/>
    <property type="evidence" value="ECO:0007669"/>
    <property type="project" value="UniProtKB-KW"/>
</dbReference>
<dbReference type="GO" id="GO:1904047">
    <property type="term" value="F:S-adenosyl-L-methionine binding"/>
    <property type="evidence" value="ECO:0007669"/>
    <property type="project" value="TreeGrafter"/>
</dbReference>
<evidence type="ECO:0000256" key="3">
    <source>
        <dbReference type="ARBA" id="ARBA00022603"/>
    </source>
</evidence>
<dbReference type="InterPro" id="IPR023095">
    <property type="entry name" value="Ade_MeTrfase_dom_2"/>
</dbReference>
<dbReference type="EMBL" id="JAPIVE010000005">
    <property type="protein sequence ID" value="MCX2525486.1"/>
    <property type="molecule type" value="Genomic_DNA"/>
</dbReference>
<comment type="catalytic activity">
    <reaction evidence="6">
        <text>a 2'-deoxyadenosine in DNA + S-adenosyl-L-methionine = an N(6)-methyl-2'-deoxyadenosine in DNA + S-adenosyl-L-homocysteine + H(+)</text>
        <dbReference type="Rhea" id="RHEA:15197"/>
        <dbReference type="Rhea" id="RHEA-COMP:12418"/>
        <dbReference type="Rhea" id="RHEA-COMP:12419"/>
        <dbReference type="ChEBI" id="CHEBI:15378"/>
        <dbReference type="ChEBI" id="CHEBI:57856"/>
        <dbReference type="ChEBI" id="CHEBI:59789"/>
        <dbReference type="ChEBI" id="CHEBI:90615"/>
        <dbReference type="ChEBI" id="CHEBI:90616"/>
        <dbReference type="EC" id="2.1.1.72"/>
    </reaction>
</comment>
<comment type="caution">
    <text evidence="7">The sequence shown here is derived from an EMBL/GenBank/DDBJ whole genome shotgun (WGS) entry which is preliminary data.</text>
</comment>
<evidence type="ECO:0000313" key="8">
    <source>
        <dbReference type="Proteomes" id="UP001165678"/>
    </source>
</evidence>
<dbReference type="Gene3D" id="3.40.50.150">
    <property type="entry name" value="Vaccinia Virus protein VP39"/>
    <property type="match status" value="1"/>
</dbReference>
<dbReference type="GO" id="GO:0043565">
    <property type="term" value="F:sequence-specific DNA binding"/>
    <property type="evidence" value="ECO:0007669"/>
    <property type="project" value="TreeGrafter"/>
</dbReference>
<dbReference type="GO" id="GO:0009307">
    <property type="term" value="P:DNA restriction-modification system"/>
    <property type="evidence" value="ECO:0007669"/>
    <property type="project" value="InterPro"/>
</dbReference>
<keyword evidence="4" id="KW-0808">Transferase</keyword>
<dbReference type="Proteomes" id="UP001165678">
    <property type="component" value="Unassembled WGS sequence"/>
</dbReference>
<comment type="similarity">
    <text evidence="1">Belongs to the N(4)/N(6)-methyltransferase family.</text>
</comment>
<name>A0AA42CW26_9GAMM</name>
<evidence type="ECO:0000256" key="4">
    <source>
        <dbReference type="ARBA" id="ARBA00022679"/>
    </source>
</evidence>
<dbReference type="Gene3D" id="1.10.1020.10">
    <property type="entry name" value="Adenine-specific Methyltransferase, Domain 2"/>
    <property type="match status" value="1"/>
</dbReference>
<proteinExistence type="inferred from homology"/>
<dbReference type="GO" id="GO:0009007">
    <property type="term" value="F:site-specific DNA-methyltransferase (adenine-specific) activity"/>
    <property type="evidence" value="ECO:0007669"/>
    <property type="project" value="UniProtKB-EC"/>
</dbReference>
<dbReference type="RefSeq" id="WP_265896922.1">
    <property type="nucleotide sequence ID" value="NZ_JAPIVE010000005.1"/>
</dbReference>
<dbReference type="PANTHER" id="PTHR30481:SF4">
    <property type="entry name" value="SITE-SPECIFIC DNA-METHYLTRANSFERASE (ADENINE-SPECIFIC)"/>
    <property type="match status" value="1"/>
</dbReference>
<dbReference type="Pfam" id="PF02086">
    <property type="entry name" value="MethyltransfD12"/>
    <property type="match status" value="1"/>
</dbReference>
<organism evidence="7 8">
    <name type="scientific">Larsenimonas rhizosphaerae</name>
    <dbReference type="NCBI Taxonomy" id="2944682"/>
    <lineage>
        <taxon>Bacteria</taxon>
        <taxon>Pseudomonadati</taxon>
        <taxon>Pseudomonadota</taxon>
        <taxon>Gammaproteobacteria</taxon>
        <taxon>Oceanospirillales</taxon>
        <taxon>Halomonadaceae</taxon>
        <taxon>Larsenimonas</taxon>
    </lineage>
</organism>
<dbReference type="PANTHER" id="PTHR30481">
    <property type="entry name" value="DNA ADENINE METHYLASE"/>
    <property type="match status" value="1"/>
</dbReference>
<dbReference type="AlphaFoldDB" id="A0AA42CW26"/>
<keyword evidence="5" id="KW-0949">S-adenosyl-L-methionine</keyword>
<evidence type="ECO:0000313" key="7">
    <source>
        <dbReference type="EMBL" id="MCX2525486.1"/>
    </source>
</evidence>
<protein>
    <recommendedName>
        <fullName evidence="2">site-specific DNA-methyltransferase (adenine-specific)</fullName>
        <ecNumber evidence="2">2.1.1.72</ecNumber>
    </recommendedName>
</protein>
<evidence type="ECO:0000256" key="2">
    <source>
        <dbReference type="ARBA" id="ARBA00011900"/>
    </source>
</evidence>
<evidence type="ECO:0000256" key="6">
    <source>
        <dbReference type="ARBA" id="ARBA00047942"/>
    </source>
</evidence>
<dbReference type="SUPFAM" id="SSF53335">
    <property type="entry name" value="S-adenosyl-L-methionine-dependent methyltransferases"/>
    <property type="match status" value="1"/>
</dbReference>
<sequence>MAQIPLEQLGAFFGTTCLMKGDRRTGMAGADGVEVINDANGELVNLYRVVKHRLEGFLRRFKWALVSRQDFLDLKQTPPETLTDIQRAARFFYLQKNAFGGRSDNPSFGTSAVCRPRLNLLRIEEDLSEAHLRLSRTLIEQLPWEDCFRRYDRDETLIYLDPPYWGGGAAGYGIEFGFDQYALMGRLAHEAKG</sequence>
<evidence type="ECO:0000256" key="5">
    <source>
        <dbReference type="ARBA" id="ARBA00022691"/>
    </source>
</evidence>
<gene>
    <name evidence="7" type="ORF">OQ287_14665</name>
</gene>
<dbReference type="InterPro" id="IPR012327">
    <property type="entry name" value="MeTrfase_D12"/>
</dbReference>
<dbReference type="InterPro" id="IPR029063">
    <property type="entry name" value="SAM-dependent_MTases_sf"/>
</dbReference>
<keyword evidence="3 7" id="KW-0489">Methyltransferase</keyword>
<reference evidence="7" key="1">
    <citation type="submission" date="2022-11" db="EMBL/GenBank/DDBJ databases">
        <title>Larsenimonas rhizosphaerae sp. nov., isolated from a tidal mudflat.</title>
        <authorList>
            <person name="Lee S.D."/>
            <person name="Kim I.S."/>
        </authorList>
    </citation>
    <scope>NUCLEOTIDE SEQUENCE</scope>
    <source>
        <strain evidence="7">GH2-1</strain>
    </source>
</reference>
<accession>A0AA42CW26</accession>
<evidence type="ECO:0000256" key="1">
    <source>
        <dbReference type="ARBA" id="ARBA00006594"/>
    </source>
</evidence>
<dbReference type="EC" id="2.1.1.72" evidence="2"/>
<dbReference type="GO" id="GO:0006298">
    <property type="term" value="P:mismatch repair"/>
    <property type="evidence" value="ECO:0007669"/>
    <property type="project" value="TreeGrafter"/>
</dbReference>